<dbReference type="RefSeq" id="WP_111814029.1">
    <property type="nucleotide sequence ID" value="NZ_CBCRZQ010000001.1"/>
</dbReference>
<organism evidence="2 3">
    <name type="scientific">Aequorivita lipolytica</name>
    <dbReference type="NCBI Taxonomy" id="153267"/>
    <lineage>
        <taxon>Bacteria</taxon>
        <taxon>Pseudomonadati</taxon>
        <taxon>Bacteroidota</taxon>
        <taxon>Flavobacteriia</taxon>
        <taxon>Flavobacteriales</taxon>
        <taxon>Flavobacteriaceae</taxon>
        <taxon>Aequorivita</taxon>
    </lineage>
</organism>
<reference evidence="2 3" key="1">
    <citation type="submission" date="2019-08" db="EMBL/GenBank/DDBJ databases">
        <title>Genome of Aequorivita lipolytica Y10-2 (type strain).</title>
        <authorList>
            <person name="Bowman J.P."/>
        </authorList>
    </citation>
    <scope>NUCLEOTIDE SEQUENCE [LARGE SCALE GENOMIC DNA]</scope>
    <source>
        <strain evidence="2 3">Y10-2</strain>
    </source>
</reference>
<keyword evidence="3" id="KW-1185">Reference proteome</keyword>
<dbReference type="Pfam" id="PF06197">
    <property type="entry name" value="DUF998"/>
    <property type="match status" value="1"/>
</dbReference>
<feature type="transmembrane region" description="Helical" evidence="1">
    <location>
        <begin position="153"/>
        <end position="172"/>
    </location>
</feature>
<feature type="transmembrane region" description="Helical" evidence="1">
    <location>
        <begin position="81"/>
        <end position="102"/>
    </location>
</feature>
<feature type="transmembrane region" description="Helical" evidence="1">
    <location>
        <begin position="184"/>
        <end position="201"/>
    </location>
</feature>
<evidence type="ECO:0000256" key="1">
    <source>
        <dbReference type="SAM" id="Phobius"/>
    </source>
</evidence>
<evidence type="ECO:0000313" key="2">
    <source>
        <dbReference type="EMBL" id="TXD70954.1"/>
    </source>
</evidence>
<keyword evidence="1" id="KW-0472">Membrane</keyword>
<dbReference type="EMBL" id="VORU01000001">
    <property type="protein sequence ID" value="TXD70954.1"/>
    <property type="molecule type" value="Genomic_DNA"/>
</dbReference>
<dbReference type="InterPro" id="IPR009339">
    <property type="entry name" value="DUF998"/>
</dbReference>
<sequence>MKINKFFALGGVVGPILFIVMTSYFGSIRLGYNHMHQFISELGATGTANAQLMNFAGFIPSGILIAVFGISLLMVLKKQKYAAIGSASIIFFGLGILVDGFFSCDAGCPEAGSMENMIHNAVAPIAFLAAIVGTGLLGFSFKRTPAFYSLWKYSIFTCFISFVSLLALLASLESRMFTGLWQRLLLLSIFLWCGIVGLRIFKLGNNKKP</sequence>
<keyword evidence="1" id="KW-1133">Transmembrane helix</keyword>
<feature type="transmembrane region" description="Helical" evidence="1">
    <location>
        <begin position="52"/>
        <end position="74"/>
    </location>
</feature>
<name>A0A5C6YV53_9FLAO</name>
<dbReference type="Proteomes" id="UP000321945">
    <property type="component" value="Unassembled WGS sequence"/>
</dbReference>
<proteinExistence type="predicted"/>
<protein>
    <submittedName>
        <fullName evidence="2">DUF998 domain-containing protein</fullName>
    </submittedName>
</protein>
<feature type="transmembrane region" description="Helical" evidence="1">
    <location>
        <begin position="7"/>
        <end position="32"/>
    </location>
</feature>
<gene>
    <name evidence="2" type="ORF">ESV24_02360</name>
</gene>
<feature type="transmembrane region" description="Helical" evidence="1">
    <location>
        <begin position="122"/>
        <end position="141"/>
    </location>
</feature>
<comment type="caution">
    <text evidence="2">The sequence shown here is derived from an EMBL/GenBank/DDBJ whole genome shotgun (WGS) entry which is preliminary data.</text>
</comment>
<keyword evidence="1" id="KW-0812">Transmembrane</keyword>
<dbReference type="OrthoDB" id="791654at2"/>
<evidence type="ECO:0000313" key="3">
    <source>
        <dbReference type="Proteomes" id="UP000321945"/>
    </source>
</evidence>
<dbReference type="AlphaFoldDB" id="A0A5C6YV53"/>
<accession>A0A5C6YV53</accession>